<dbReference type="Gene3D" id="2.60.120.620">
    <property type="entry name" value="q2cbj1_9rhob like domain"/>
    <property type="match status" value="1"/>
</dbReference>
<dbReference type="EC" id="1.14.11.-" evidence="2"/>
<dbReference type="PANTHER" id="PTHR20883">
    <property type="entry name" value="PHYTANOYL-COA DIOXYGENASE DOMAIN CONTAINING 1"/>
    <property type="match status" value="1"/>
</dbReference>
<comment type="cofactor">
    <cofactor evidence="1">
        <name>Fe(2+)</name>
        <dbReference type="ChEBI" id="CHEBI:29033"/>
    </cofactor>
</comment>
<dbReference type="KEGG" id="rmm:ROSMUCSMR3_03410"/>
<dbReference type="Pfam" id="PF05721">
    <property type="entry name" value="PhyH"/>
    <property type="match status" value="1"/>
</dbReference>
<dbReference type="SUPFAM" id="SSF51197">
    <property type="entry name" value="Clavaminate synthase-like"/>
    <property type="match status" value="1"/>
</dbReference>
<dbReference type="PANTHER" id="PTHR20883:SF48">
    <property type="entry name" value="ECTOINE DIOXYGENASE"/>
    <property type="match status" value="1"/>
</dbReference>
<evidence type="ECO:0000256" key="1">
    <source>
        <dbReference type="ARBA" id="ARBA00001954"/>
    </source>
</evidence>
<reference evidence="2 3" key="1">
    <citation type="submission" date="2017-03" db="EMBL/GenBank/DDBJ databases">
        <title>Genome Sequence of Roseovarius mucosus strain SMR3 Isolated from a culture of the Diatom Skeletonema marinoi.</title>
        <authorList>
            <person name="Topel M."/>
            <person name="Pinder M."/>
            <person name="Johansson O.N."/>
            <person name="Kourtchenko O."/>
            <person name="Godhe A."/>
            <person name="Clarke A.K."/>
        </authorList>
    </citation>
    <scope>NUCLEOTIDE SEQUENCE [LARGE SCALE GENOMIC DNA]</scope>
    <source>
        <strain evidence="2 3">SMR3</strain>
    </source>
</reference>
<keyword evidence="2" id="KW-0223">Dioxygenase</keyword>
<evidence type="ECO:0000313" key="3">
    <source>
        <dbReference type="Proteomes" id="UP000192273"/>
    </source>
</evidence>
<accession>A0A1V0RSY7</accession>
<sequence length="290" mass="31170">MPSTDAYSSQRHALTPESCASFGHDGVLCPLDVMSEEEAATIRAHIEAQEAQSHGRLSGLTRVKPHLLLPFLWDIVHDPRIVGPVSSLLGPDIYCIGSSIIDKPAGSDGYVAWHQDATFWGLSDAIGATAWLALSATNSESGCMEVIPGTHTRQLAHLDTQDARNMLGAREAVRQEIDRSLARALVLRPGQMSLHHPLVLHGSGRNLSSDRRLGFVIRYVPATISQDGATVTLVSGRNISGMPLETAPEGALSADALARHADVIRQAGRVIRRAKEAHLRQVDPSPETGT</sequence>
<dbReference type="OrthoDB" id="9791262at2"/>
<organism evidence="2 3">
    <name type="scientific">Roseovarius mucosus</name>
    <dbReference type="NCBI Taxonomy" id="215743"/>
    <lineage>
        <taxon>Bacteria</taxon>
        <taxon>Pseudomonadati</taxon>
        <taxon>Pseudomonadota</taxon>
        <taxon>Alphaproteobacteria</taxon>
        <taxon>Rhodobacterales</taxon>
        <taxon>Roseobacteraceae</taxon>
        <taxon>Roseovarius</taxon>
    </lineage>
</organism>
<dbReference type="GO" id="GO:0005506">
    <property type="term" value="F:iron ion binding"/>
    <property type="evidence" value="ECO:0007669"/>
    <property type="project" value="UniProtKB-ARBA"/>
</dbReference>
<keyword evidence="2" id="KW-0560">Oxidoreductase</keyword>
<name>A0A1V0RSY7_9RHOB</name>
<dbReference type="AlphaFoldDB" id="A0A1V0RSY7"/>
<keyword evidence="3" id="KW-1185">Reference proteome</keyword>
<dbReference type="GO" id="GO:0016706">
    <property type="term" value="F:2-oxoglutarate-dependent dioxygenase activity"/>
    <property type="evidence" value="ECO:0007669"/>
    <property type="project" value="UniProtKB-ARBA"/>
</dbReference>
<proteinExistence type="predicted"/>
<gene>
    <name evidence="2" type="primary">ectD</name>
    <name evidence="2" type="ORF">ROSMUCSMR3_03410</name>
</gene>
<dbReference type="EMBL" id="CP020474">
    <property type="protein sequence ID" value="ARE84869.1"/>
    <property type="molecule type" value="Genomic_DNA"/>
</dbReference>
<evidence type="ECO:0000313" key="2">
    <source>
        <dbReference type="EMBL" id="ARE84869.1"/>
    </source>
</evidence>
<protein>
    <submittedName>
        <fullName evidence="2">Ectoine dioxygenase</fullName>
        <ecNumber evidence="2">1.14.11.-</ecNumber>
    </submittedName>
</protein>
<dbReference type="RefSeq" id="WP_081508068.1">
    <property type="nucleotide sequence ID" value="NZ_CP020474.1"/>
</dbReference>
<dbReference type="Proteomes" id="UP000192273">
    <property type="component" value="Chromosome"/>
</dbReference>
<dbReference type="InterPro" id="IPR008775">
    <property type="entry name" value="Phytyl_CoA_dOase-like"/>
</dbReference>